<evidence type="ECO:0000313" key="2">
    <source>
        <dbReference type="EMBL" id="CAD8865616.1"/>
    </source>
</evidence>
<keyword evidence="1" id="KW-0812">Transmembrane</keyword>
<feature type="transmembrane region" description="Helical" evidence="1">
    <location>
        <begin position="36"/>
        <end position="59"/>
    </location>
</feature>
<keyword evidence="1" id="KW-1133">Transmembrane helix</keyword>
<feature type="transmembrane region" description="Helical" evidence="1">
    <location>
        <begin position="143"/>
        <end position="164"/>
    </location>
</feature>
<evidence type="ECO:0000256" key="1">
    <source>
        <dbReference type="SAM" id="Phobius"/>
    </source>
</evidence>
<feature type="transmembrane region" description="Helical" evidence="1">
    <location>
        <begin position="12"/>
        <end position="30"/>
    </location>
</feature>
<name>A0A7S1FFQ3_NOCSC</name>
<keyword evidence="1" id="KW-0472">Membrane</keyword>
<proteinExistence type="predicted"/>
<protein>
    <submittedName>
        <fullName evidence="2">Uncharacterized protein</fullName>
    </submittedName>
</protein>
<feature type="transmembrane region" description="Helical" evidence="1">
    <location>
        <begin position="79"/>
        <end position="96"/>
    </location>
</feature>
<dbReference type="AlphaFoldDB" id="A0A7S1FFQ3"/>
<organism evidence="2">
    <name type="scientific">Noctiluca scintillans</name>
    <name type="common">Sea sparkle</name>
    <name type="synonym">Red tide dinoflagellate</name>
    <dbReference type="NCBI Taxonomy" id="2966"/>
    <lineage>
        <taxon>Eukaryota</taxon>
        <taxon>Sar</taxon>
        <taxon>Alveolata</taxon>
        <taxon>Dinophyceae</taxon>
        <taxon>Noctilucales</taxon>
        <taxon>Noctilucaceae</taxon>
        <taxon>Noctiluca</taxon>
    </lineage>
</organism>
<sequence length="209" mass="23339">MLPIGKVRSGKDWMEIFTVVVWGTVILIMFLSKLKAFQDCLIAIIIGTIMLIMNADVFFSRLRMYKVYFVIKGVLKWDLGVSFAVVLGCLILHGIWPEAYWPGVLMHLLAFGAWIGLKVQASPLLTLGLYFGGRNQMTRTQMILHLMAQVGGITLAFVGFSLWYSFKYPGEGPFHHFFGIGSACAAIAVFLLSVAMIRVQDEDKGGKEH</sequence>
<dbReference type="EMBL" id="HBFQ01056370">
    <property type="protein sequence ID" value="CAD8865616.1"/>
    <property type="molecule type" value="Transcribed_RNA"/>
</dbReference>
<gene>
    <name evidence="2" type="ORF">NSCI0253_LOCUS39971</name>
</gene>
<reference evidence="2" key="1">
    <citation type="submission" date="2021-01" db="EMBL/GenBank/DDBJ databases">
        <authorList>
            <person name="Corre E."/>
            <person name="Pelletier E."/>
            <person name="Niang G."/>
            <person name="Scheremetjew M."/>
            <person name="Finn R."/>
            <person name="Kale V."/>
            <person name="Holt S."/>
            <person name="Cochrane G."/>
            <person name="Meng A."/>
            <person name="Brown T."/>
            <person name="Cohen L."/>
        </authorList>
    </citation>
    <scope>NUCLEOTIDE SEQUENCE</scope>
</reference>
<feature type="transmembrane region" description="Helical" evidence="1">
    <location>
        <begin position="176"/>
        <end position="197"/>
    </location>
</feature>
<accession>A0A7S1FFQ3</accession>
<feature type="transmembrane region" description="Helical" evidence="1">
    <location>
        <begin position="108"/>
        <end position="131"/>
    </location>
</feature>